<dbReference type="EMBL" id="JBHUFD010000005">
    <property type="protein sequence ID" value="MFD1873562.1"/>
    <property type="molecule type" value="Genomic_DNA"/>
</dbReference>
<comment type="caution">
    <text evidence="1">The sequence shown here is derived from an EMBL/GenBank/DDBJ whole genome shotgun (WGS) entry which is preliminary data.</text>
</comment>
<gene>
    <name evidence="1" type="ORF">ACFSDX_14040</name>
</gene>
<sequence length="203" mass="22969">MAVFMLVGLFMGLDSVELLVRFEKYFEVEVPDAVAETLSTPVDVAAWVSQYLSVPVEAISPSREVVERQLQTLFAEHAPVANTKLADLLPSGKVWARYAQWLADQISWQLPEIGWLRPPRARGWLNQLFKWATAITPPDPNSCYFADLIDWTLACNYEFLLTKPWQNQYEVLQAIIGITSDSSGVEVSEIKPDSRFVYDLGID</sequence>
<dbReference type="Proteomes" id="UP001597197">
    <property type="component" value="Unassembled WGS sequence"/>
</dbReference>
<evidence type="ECO:0008006" key="3">
    <source>
        <dbReference type="Google" id="ProtNLM"/>
    </source>
</evidence>
<name>A0ABW4QW07_9BACT</name>
<dbReference type="Gene3D" id="1.10.1200.10">
    <property type="entry name" value="ACP-like"/>
    <property type="match status" value="1"/>
</dbReference>
<dbReference type="SUPFAM" id="SSF47336">
    <property type="entry name" value="ACP-like"/>
    <property type="match status" value="1"/>
</dbReference>
<accession>A0ABW4QW07</accession>
<keyword evidence="2" id="KW-1185">Reference proteome</keyword>
<proteinExistence type="predicted"/>
<reference evidence="2" key="1">
    <citation type="journal article" date="2019" name="Int. J. Syst. Evol. Microbiol.">
        <title>The Global Catalogue of Microorganisms (GCM) 10K type strain sequencing project: providing services to taxonomists for standard genome sequencing and annotation.</title>
        <authorList>
            <consortium name="The Broad Institute Genomics Platform"/>
            <consortium name="The Broad Institute Genome Sequencing Center for Infectious Disease"/>
            <person name="Wu L."/>
            <person name="Ma J."/>
        </authorList>
    </citation>
    <scope>NUCLEOTIDE SEQUENCE [LARGE SCALE GENOMIC DNA]</scope>
    <source>
        <strain evidence="2">CGMCC 1.15795</strain>
    </source>
</reference>
<evidence type="ECO:0000313" key="1">
    <source>
        <dbReference type="EMBL" id="MFD1873562.1"/>
    </source>
</evidence>
<evidence type="ECO:0000313" key="2">
    <source>
        <dbReference type="Proteomes" id="UP001597197"/>
    </source>
</evidence>
<dbReference type="RefSeq" id="WP_382314555.1">
    <property type="nucleotide sequence ID" value="NZ_JBHUFD010000005.1"/>
</dbReference>
<protein>
    <recommendedName>
        <fullName evidence="3">Carrier domain-containing protein</fullName>
    </recommendedName>
</protein>
<organism evidence="1 2">
    <name type="scientific">Hymenobacter bucti</name>
    <dbReference type="NCBI Taxonomy" id="1844114"/>
    <lineage>
        <taxon>Bacteria</taxon>
        <taxon>Pseudomonadati</taxon>
        <taxon>Bacteroidota</taxon>
        <taxon>Cytophagia</taxon>
        <taxon>Cytophagales</taxon>
        <taxon>Hymenobacteraceae</taxon>
        <taxon>Hymenobacter</taxon>
    </lineage>
</organism>
<dbReference type="InterPro" id="IPR036736">
    <property type="entry name" value="ACP-like_sf"/>
</dbReference>